<sequence>MTPRKKRTTPTKTYERRIRTQRQREEELENTNLKKSIEEEGEHEIDVSSTNVERDDKAVEEEQNDIAIPEKEASPIVESSPLSPSPDNLIVKSIRYANYNLESMIDRKTFSTYPWGRISYDTTIKHLLKAVKTIDGKTTNLYGFPWAFMCWKFEVVPFLQKKYKVFSKQVSSPRVFRWLLATNNESVNINELFDPPQDSIVHPWIIPTSSEMEMEFFTTFVPKKLTKDDKIEKLEMDLSDIIIDEHNLDVGGGGASSPIVERVFSGVGDGGGEFTPNVDRSTDGVDFERGGDFGDISGDFGVGTSSPIDENVPCLQETPSTKETIDLLNVRVESLEKTIVTMNAKIESLEKAIVTMKSKRGIKPSSKISHPYTPDYVKRTKRQISVALSSARKKRKEKVNETIIEKELVSGDSKDEGADIADEGADSNSKRS</sequence>
<proteinExistence type="predicted"/>
<name>A0A9J5ZJA9_SOLCO</name>
<keyword evidence="4" id="KW-1185">Reference proteome</keyword>
<dbReference type="PANTHER" id="PTHR48449">
    <property type="entry name" value="DUF1985 DOMAIN-CONTAINING PROTEIN"/>
    <property type="match status" value="1"/>
</dbReference>
<dbReference type="EMBL" id="JACXVP010000004">
    <property type="protein sequence ID" value="KAG5611948.1"/>
    <property type="molecule type" value="Genomic_DNA"/>
</dbReference>
<accession>A0A9J5ZJA9</accession>
<reference evidence="3 4" key="1">
    <citation type="submission" date="2020-09" db="EMBL/GenBank/DDBJ databases">
        <title>De no assembly of potato wild relative species, Solanum commersonii.</title>
        <authorList>
            <person name="Cho K."/>
        </authorList>
    </citation>
    <scope>NUCLEOTIDE SEQUENCE [LARGE SCALE GENOMIC DNA]</scope>
    <source>
        <strain evidence="3">LZ3.2</strain>
        <tissue evidence="3">Leaf</tissue>
    </source>
</reference>
<gene>
    <name evidence="3" type="ORF">H5410_023229</name>
</gene>
<feature type="region of interest" description="Disordered" evidence="2">
    <location>
        <begin position="1"/>
        <end position="83"/>
    </location>
</feature>
<feature type="coiled-coil region" evidence="1">
    <location>
        <begin position="325"/>
        <end position="359"/>
    </location>
</feature>
<feature type="region of interest" description="Disordered" evidence="2">
    <location>
        <begin position="389"/>
        <end position="432"/>
    </location>
</feature>
<evidence type="ECO:0008006" key="5">
    <source>
        <dbReference type="Google" id="ProtNLM"/>
    </source>
</evidence>
<protein>
    <recommendedName>
        <fullName evidence="5">Ulp1 protease family, C-terminal catalytic domain containing protein</fullName>
    </recommendedName>
</protein>
<keyword evidence="1" id="KW-0175">Coiled coil</keyword>
<evidence type="ECO:0000313" key="3">
    <source>
        <dbReference type="EMBL" id="KAG5611948.1"/>
    </source>
</evidence>
<evidence type="ECO:0000256" key="2">
    <source>
        <dbReference type="SAM" id="MobiDB-lite"/>
    </source>
</evidence>
<evidence type="ECO:0000313" key="4">
    <source>
        <dbReference type="Proteomes" id="UP000824120"/>
    </source>
</evidence>
<dbReference type="AlphaFoldDB" id="A0A9J5ZJA9"/>
<organism evidence="3 4">
    <name type="scientific">Solanum commersonii</name>
    <name type="common">Commerson's wild potato</name>
    <name type="synonym">Commerson's nightshade</name>
    <dbReference type="NCBI Taxonomy" id="4109"/>
    <lineage>
        <taxon>Eukaryota</taxon>
        <taxon>Viridiplantae</taxon>
        <taxon>Streptophyta</taxon>
        <taxon>Embryophyta</taxon>
        <taxon>Tracheophyta</taxon>
        <taxon>Spermatophyta</taxon>
        <taxon>Magnoliopsida</taxon>
        <taxon>eudicotyledons</taxon>
        <taxon>Gunneridae</taxon>
        <taxon>Pentapetalae</taxon>
        <taxon>asterids</taxon>
        <taxon>lamiids</taxon>
        <taxon>Solanales</taxon>
        <taxon>Solanaceae</taxon>
        <taxon>Solanoideae</taxon>
        <taxon>Solaneae</taxon>
        <taxon>Solanum</taxon>
    </lineage>
</organism>
<dbReference type="Proteomes" id="UP000824120">
    <property type="component" value="Chromosome 4"/>
</dbReference>
<comment type="caution">
    <text evidence="3">The sequence shown here is derived from an EMBL/GenBank/DDBJ whole genome shotgun (WGS) entry which is preliminary data.</text>
</comment>
<dbReference type="PANTHER" id="PTHR48449:SF1">
    <property type="entry name" value="DUF1985 DOMAIN-CONTAINING PROTEIN"/>
    <property type="match status" value="1"/>
</dbReference>
<feature type="compositionally biased region" description="Basic and acidic residues" evidence="2">
    <location>
        <begin position="398"/>
        <end position="417"/>
    </location>
</feature>
<evidence type="ECO:0000256" key="1">
    <source>
        <dbReference type="SAM" id="Coils"/>
    </source>
</evidence>
<dbReference type="OrthoDB" id="1112035at2759"/>
<feature type="compositionally biased region" description="Basic and acidic residues" evidence="2">
    <location>
        <begin position="13"/>
        <end position="25"/>
    </location>
</feature>